<comment type="caution">
    <text evidence="4">The sequence shown here is derived from an EMBL/GenBank/DDBJ whole genome shotgun (WGS) entry which is preliminary data.</text>
</comment>
<name>A0A9D3YCF8_DREPO</name>
<dbReference type="EMBL" id="JAIWYP010000016">
    <property type="protein sequence ID" value="KAH3697760.1"/>
    <property type="molecule type" value="Genomic_DNA"/>
</dbReference>
<reference evidence="4" key="1">
    <citation type="journal article" date="2019" name="bioRxiv">
        <title>The Genome of the Zebra Mussel, Dreissena polymorpha: A Resource for Invasive Species Research.</title>
        <authorList>
            <person name="McCartney M.A."/>
            <person name="Auch B."/>
            <person name="Kono T."/>
            <person name="Mallez S."/>
            <person name="Zhang Y."/>
            <person name="Obille A."/>
            <person name="Becker A."/>
            <person name="Abrahante J.E."/>
            <person name="Garbe J."/>
            <person name="Badalamenti J.P."/>
            <person name="Herman A."/>
            <person name="Mangelson H."/>
            <person name="Liachko I."/>
            <person name="Sullivan S."/>
            <person name="Sone E.D."/>
            <person name="Koren S."/>
            <person name="Silverstein K.A.T."/>
            <person name="Beckman K.B."/>
            <person name="Gohl D.M."/>
        </authorList>
    </citation>
    <scope>NUCLEOTIDE SEQUENCE</scope>
    <source>
        <strain evidence="4">Duluth1</strain>
        <tissue evidence="4">Whole animal</tissue>
    </source>
</reference>
<dbReference type="AlphaFoldDB" id="A0A9D3YCF8"/>
<accession>A0A9D3YCF8</accession>
<dbReference type="InterPro" id="IPR015816">
    <property type="entry name" value="Vitellinogen_b-sht_N"/>
</dbReference>
<feature type="domain" description="Vitellogenin" evidence="3">
    <location>
        <begin position="5"/>
        <end position="68"/>
    </location>
</feature>
<dbReference type="Proteomes" id="UP000828390">
    <property type="component" value="Unassembled WGS sequence"/>
</dbReference>
<dbReference type="PANTHER" id="PTHR23345:SF15">
    <property type="entry name" value="VITELLOGENIN 1-RELATED"/>
    <property type="match status" value="1"/>
</dbReference>
<reference evidence="4" key="2">
    <citation type="submission" date="2020-11" db="EMBL/GenBank/DDBJ databases">
        <authorList>
            <person name="McCartney M.A."/>
            <person name="Auch B."/>
            <person name="Kono T."/>
            <person name="Mallez S."/>
            <person name="Becker A."/>
            <person name="Gohl D.M."/>
            <person name="Silverstein K.A.T."/>
            <person name="Koren S."/>
            <person name="Bechman K.B."/>
            <person name="Herman A."/>
            <person name="Abrahante J.E."/>
            <person name="Garbe J."/>
        </authorList>
    </citation>
    <scope>NUCLEOTIDE SEQUENCE</scope>
    <source>
        <strain evidence="4">Duluth1</strain>
        <tissue evidence="4">Whole animal</tissue>
    </source>
</reference>
<evidence type="ECO:0000256" key="2">
    <source>
        <dbReference type="ARBA" id="ARBA00022761"/>
    </source>
</evidence>
<gene>
    <name evidence="4" type="ORF">DPMN_085270</name>
</gene>
<evidence type="ECO:0000256" key="1">
    <source>
        <dbReference type="ARBA" id="ARBA00022729"/>
    </source>
</evidence>
<keyword evidence="1" id="KW-0732">Signal</keyword>
<keyword evidence="5" id="KW-1185">Reference proteome</keyword>
<dbReference type="InterPro" id="IPR050733">
    <property type="entry name" value="Vitellogenin/Apolipophorin"/>
</dbReference>
<dbReference type="InterPro" id="IPR015819">
    <property type="entry name" value="Lipid_transp_b-sht_shell"/>
</dbReference>
<evidence type="ECO:0000313" key="5">
    <source>
        <dbReference type="Proteomes" id="UP000828390"/>
    </source>
</evidence>
<evidence type="ECO:0000313" key="4">
    <source>
        <dbReference type="EMBL" id="KAH3697760.1"/>
    </source>
</evidence>
<evidence type="ECO:0000259" key="3">
    <source>
        <dbReference type="Pfam" id="PF01347"/>
    </source>
</evidence>
<keyword evidence="2" id="KW-0758">Storage protein</keyword>
<proteinExistence type="predicted"/>
<dbReference type="SUPFAM" id="SSF56968">
    <property type="entry name" value="Lipovitellin-phosvitin complex, beta-sheet shell regions"/>
    <property type="match status" value="1"/>
</dbReference>
<sequence length="75" mass="8263">MKPVTSTDIALLESNPLTVSFQDGKIEDLCLASMESDKTLNIKRGILSMIQNNMDDITSAQTVKEVHVHACNLML</sequence>
<dbReference type="Gene3D" id="2.30.230.10">
    <property type="entry name" value="Lipovitellin, beta-sheet shell regions, chain A"/>
    <property type="match status" value="1"/>
</dbReference>
<dbReference type="InterPro" id="IPR001747">
    <property type="entry name" value="Vitellogenin_N"/>
</dbReference>
<organism evidence="4 5">
    <name type="scientific">Dreissena polymorpha</name>
    <name type="common">Zebra mussel</name>
    <name type="synonym">Mytilus polymorpha</name>
    <dbReference type="NCBI Taxonomy" id="45954"/>
    <lineage>
        <taxon>Eukaryota</taxon>
        <taxon>Metazoa</taxon>
        <taxon>Spiralia</taxon>
        <taxon>Lophotrochozoa</taxon>
        <taxon>Mollusca</taxon>
        <taxon>Bivalvia</taxon>
        <taxon>Autobranchia</taxon>
        <taxon>Heteroconchia</taxon>
        <taxon>Euheterodonta</taxon>
        <taxon>Imparidentia</taxon>
        <taxon>Neoheterodontei</taxon>
        <taxon>Myida</taxon>
        <taxon>Dreissenoidea</taxon>
        <taxon>Dreissenidae</taxon>
        <taxon>Dreissena</taxon>
    </lineage>
</organism>
<dbReference type="PANTHER" id="PTHR23345">
    <property type="entry name" value="VITELLOGENIN-RELATED"/>
    <property type="match status" value="1"/>
</dbReference>
<protein>
    <recommendedName>
        <fullName evidence="3">Vitellogenin domain-containing protein</fullName>
    </recommendedName>
</protein>
<dbReference type="GO" id="GO:0005319">
    <property type="term" value="F:lipid transporter activity"/>
    <property type="evidence" value="ECO:0007669"/>
    <property type="project" value="InterPro"/>
</dbReference>
<dbReference type="Pfam" id="PF01347">
    <property type="entry name" value="Vitellogenin_N"/>
    <property type="match status" value="1"/>
</dbReference>